<organism evidence="4">
    <name type="scientific">Babesia sp. Dunhuang</name>
    <dbReference type="NCBI Taxonomy" id="1164853"/>
    <lineage>
        <taxon>Eukaryota</taxon>
        <taxon>Sar</taxon>
        <taxon>Alveolata</taxon>
        <taxon>Apicomplexa</taxon>
        <taxon>Aconoidasida</taxon>
        <taxon>Piroplasmida</taxon>
        <taxon>Babesiidae</taxon>
        <taxon>Babesia</taxon>
    </lineage>
</organism>
<sequence>MTKSISPILFRQNLFFNSINKVHIKLYKNFNSLNYFKFFQLILNIIYIYKLKLKNTIKIANKFLYITCDYIDFYNICININFYNILKNKIKLLYSYNNICNLNIYINYFIKYNLYNNKLFVWAFIKCLKNINNNKFYIIKQIKHYILKNTKPYIKILNFCNKLVKNYKSNKRMFSLHSIKVKYSGCINRGGSKKKIFSYTKGNIPISSISCNIDYINDLVQTYKGVIGIKCWLVFK</sequence>
<dbReference type="GO" id="GO:1990904">
    <property type="term" value="C:ribonucleoprotein complex"/>
    <property type="evidence" value="ECO:0007669"/>
    <property type="project" value="UniProtKB-KW"/>
</dbReference>
<dbReference type="Gene3D" id="3.30.1140.32">
    <property type="entry name" value="Ribosomal protein S3, C-terminal domain"/>
    <property type="match status" value="1"/>
</dbReference>
<evidence type="ECO:0000313" key="4">
    <source>
        <dbReference type="EMBL" id="QAX26999.1"/>
    </source>
</evidence>
<gene>
    <name evidence="4" type="primary">rps3</name>
</gene>
<keyword evidence="3" id="KW-0687">Ribonucleoprotein</keyword>
<comment type="similarity">
    <text evidence="1">Belongs to the universal ribosomal protein uS3 family.</text>
</comment>
<evidence type="ECO:0000256" key="3">
    <source>
        <dbReference type="ARBA" id="ARBA00023274"/>
    </source>
</evidence>
<evidence type="ECO:0000256" key="2">
    <source>
        <dbReference type="ARBA" id="ARBA00022980"/>
    </source>
</evidence>
<proteinExistence type="inferred from homology"/>
<evidence type="ECO:0000256" key="1">
    <source>
        <dbReference type="ARBA" id="ARBA00010761"/>
    </source>
</evidence>
<keyword evidence="2 4" id="KW-0689">Ribosomal protein</keyword>
<dbReference type="EMBL" id="MH992225">
    <property type="protein sequence ID" value="QAX26999.1"/>
    <property type="molecule type" value="Genomic_DNA"/>
</dbReference>
<dbReference type="SUPFAM" id="SSF54821">
    <property type="entry name" value="Ribosomal protein S3 C-terminal domain"/>
    <property type="match status" value="1"/>
</dbReference>
<accession>A0A411AD43</accession>
<name>A0A411AD43_9APIC</name>
<dbReference type="InterPro" id="IPR036419">
    <property type="entry name" value="Ribosomal_S3_C_sf"/>
</dbReference>
<dbReference type="AlphaFoldDB" id="A0A411AD43"/>
<reference evidence="4" key="1">
    <citation type="submission" date="2018-09" db="EMBL/GenBank/DDBJ databases">
        <title>Comparative sequence analysis of Babesia apicoplast genomes of sheep originating from six regions.</title>
        <authorList>
            <person name="Wang X."/>
            <person name="Guan G."/>
        </authorList>
    </citation>
    <scope>NUCLEOTIDE SEQUENCE</scope>
</reference>
<protein>
    <submittedName>
        <fullName evidence="4">Ribosomal protein S3</fullName>
    </submittedName>
</protein>
<dbReference type="GO" id="GO:0005840">
    <property type="term" value="C:ribosome"/>
    <property type="evidence" value="ECO:0007669"/>
    <property type="project" value="UniProtKB-KW"/>
</dbReference>